<gene>
    <name evidence="2" type="primary">AVEN_196975_1</name>
    <name evidence="2" type="ORF">CEXT_815691</name>
</gene>
<dbReference type="AlphaFoldDB" id="A0AAV4U882"/>
<evidence type="ECO:0000256" key="1">
    <source>
        <dbReference type="SAM" id="Phobius"/>
    </source>
</evidence>
<protein>
    <submittedName>
        <fullName evidence="2">Uncharacterized protein</fullName>
    </submittedName>
</protein>
<name>A0AAV4U882_CAEEX</name>
<keyword evidence="1" id="KW-1133">Transmembrane helix</keyword>
<reference evidence="2 3" key="1">
    <citation type="submission" date="2021-06" db="EMBL/GenBank/DDBJ databases">
        <title>Caerostris extrusa draft genome.</title>
        <authorList>
            <person name="Kono N."/>
            <person name="Arakawa K."/>
        </authorList>
    </citation>
    <scope>NUCLEOTIDE SEQUENCE [LARGE SCALE GENOMIC DNA]</scope>
</reference>
<keyword evidence="3" id="KW-1185">Reference proteome</keyword>
<organism evidence="2 3">
    <name type="scientific">Caerostris extrusa</name>
    <name type="common">Bark spider</name>
    <name type="synonym">Caerostris bankana</name>
    <dbReference type="NCBI Taxonomy" id="172846"/>
    <lineage>
        <taxon>Eukaryota</taxon>
        <taxon>Metazoa</taxon>
        <taxon>Ecdysozoa</taxon>
        <taxon>Arthropoda</taxon>
        <taxon>Chelicerata</taxon>
        <taxon>Arachnida</taxon>
        <taxon>Araneae</taxon>
        <taxon>Araneomorphae</taxon>
        <taxon>Entelegynae</taxon>
        <taxon>Araneoidea</taxon>
        <taxon>Araneidae</taxon>
        <taxon>Caerostris</taxon>
    </lineage>
</organism>
<evidence type="ECO:0000313" key="3">
    <source>
        <dbReference type="Proteomes" id="UP001054945"/>
    </source>
</evidence>
<dbReference type="EMBL" id="BPLR01012438">
    <property type="protein sequence ID" value="GIY53942.1"/>
    <property type="molecule type" value="Genomic_DNA"/>
</dbReference>
<dbReference type="Proteomes" id="UP001054945">
    <property type="component" value="Unassembled WGS sequence"/>
</dbReference>
<keyword evidence="1" id="KW-0472">Membrane</keyword>
<keyword evidence="1" id="KW-0812">Transmembrane</keyword>
<evidence type="ECO:0000313" key="2">
    <source>
        <dbReference type="EMBL" id="GIY53942.1"/>
    </source>
</evidence>
<dbReference type="Gene3D" id="1.20.1070.10">
    <property type="entry name" value="Rhodopsin 7-helix transmembrane proteins"/>
    <property type="match status" value="1"/>
</dbReference>
<feature type="transmembrane region" description="Helical" evidence="1">
    <location>
        <begin position="44"/>
        <end position="67"/>
    </location>
</feature>
<accession>A0AAV4U882</accession>
<sequence>MNSSLQAVIFRVAKGPFVEEFYQCVTYGFYTAPWQEQLYTSFSLLFMFLIPLCILIATYTTTFATIAMPKTTSDTKLIFARCLGKRLFYSITVDILAT</sequence>
<comment type="caution">
    <text evidence="2">The sequence shown here is derived from an EMBL/GenBank/DDBJ whole genome shotgun (WGS) entry which is preliminary data.</text>
</comment>
<proteinExistence type="predicted"/>